<dbReference type="InterPro" id="IPR020904">
    <property type="entry name" value="Sc_DH/Rdtase_CS"/>
</dbReference>
<dbReference type="PRINTS" id="PR00081">
    <property type="entry name" value="GDHRDH"/>
</dbReference>
<dbReference type="CDD" id="cd05233">
    <property type="entry name" value="SDR_c"/>
    <property type="match status" value="1"/>
</dbReference>
<proteinExistence type="inferred from homology"/>
<evidence type="ECO:0000256" key="1">
    <source>
        <dbReference type="ARBA" id="ARBA00006484"/>
    </source>
</evidence>
<dbReference type="Gene3D" id="3.40.50.720">
    <property type="entry name" value="NAD(P)-binding Rossmann-like Domain"/>
    <property type="match status" value="1"/>
</dbReference>
<dbReference type="NCBIfam" id="NF009466">
    <property type="entry name" value="PRK12826.1-2"/>
    <property type="match status" value="1"/>
</dbReference>
<accession>A0A0E3BS03</accession>
<dbReference type="SUPFAM" id="SSF51735">
    <property type="entry name" value="NAD(P)-binding Rossmann-fold domains"/>
    <property type="match status" value="1"/>
</dbReference>
<dbReference type="PRINTS" id="PR00080">
    <property type="entry name" value="SDRFAMILY"/>
</dbReference>
<dbReference type="PANTHER" id="PTHR24321:SF14">
    <property type="entry name" value="SHORT-CHAIN TYPE DEHYDROGENASE_REDUCTASE BLR2146-RELATED"/>
    <property type="match status" value="1"/>
</dbReference>
<comment type="similarity">
    <text evidence="1">Belongs to the short-chain dehydrogenases/reductases (SDR) family.</text>
</comment>
<dbReference type="PANTHER" id="PTHR24321">
    <property type="entry name" value="DEHYDROGENASES, SHORT CHAIN"/>
    <property type="match status" value="1"/>
</dbReference>
<dbReference type="InterPro" id="IPR036291">
    <property type="entry name" value="NAD(P)-bd_dom_sf"/>
</dbReference>
<dbReference type="Pfam" id="PF13561">
    <property type="entry name" value="adh_short_C2"/>
    <property type="match status" value="1"/>
</dbReference>
<dbReference type="EMBL" id="AWTP01000118">
    <property type="protein sequence ID" value="KGH10023.1"/>
    <property type="molecule type" value="Genomic_DNA"/>
</dbReference>
<dbReference type="Proteomes" id="UP000029549">
    <property type="component" value="Unassembled WGS sequence"/>
</dbReference>
<organism evidence="3 4">
    <name type="scientific">Comamonas thiooxydans</name>
    <dbReference type="NCBI Taxonomy" id="363952"/>
    <lineage>
        <taxon>Bacteria</taxon>
        <taxon>Pseudomonadati</taxon>
        <taxon>Pseudomonadota</taxon>
        <taxon>Betaproteobacteria</taxon>
        <taxon>Burkholderiales</taxon>
        <taxon>Comamonadaceae</taxon>
        <taxon>Comamonas</taxon>
    </lineage>
</organism>
<name>A0A0E3BS03_9BURK</name>
<reference evidence="3 4" key="1">
    <citation type="submission" date="2013-09" db="EMBL/GenBank/DDBJ databases">
        <title>High correlation between genotypes and phenotypes of environmental bacteria Comamonas testosteroni strains.</title>
        <authorList>
            <person name="Liu L."/>
            <person name="Zhu W."/>
            <person name="Xia X."/>
            <person name="Xu B."/>
            <person name="Luo M."/>
            <person name="Wang G."/>
        </authorList>
    </citation>
    <scope>NUCLEOTIDE SEQUENCE [LARGE SCALE GENOMIC DNA]</scope>
    <source>
        <strain evidence="3 4">DF2</strain>
    </source>
</reference>
<keyword evidence="2" id="KW-0560">Oxidoreductase</keyword>
<evidence type="ECO:0000313" key="4">
    <source>
        <dbReference type="Proteomes" id="UP000029549"/>
    </source>
</evidence>
<dbReference type="RefSeq" id="WP_034396660.1">
    <property type="nucleotide sequence ID" value="NZ_AWTO01000198.1"/>
</dbReference>
<dbReference type="GO" id="GO:0016491">
    <property type="term" value="F:oxidoreductase activity"/>
    <property type="evidence" value="ECO:0007669"/>
    <property type="project" value="UniProtKB-KW"/>
</dbReference>
<dbReference type="InterPro" id="IPR002347">
    <property type="entry name" value="SDR_fam"/>
</dbReference>
<evidence type="ECO:0000313" key="3">
    <source>
        <dbReference type="EMBL" id="KGH10023.1"/>
    </source>
</evidence>
<sequence>MDLNLVGKRVLLTAGAGGIGLEMAQAFVREGACVRICDADAKAVAALSLRADGIRGTVCDVSDRSAVESFVADAVAELGGVDILINNAGIGGPTASLDHVDAKDWQRVIEVNLLGTFHVTQCALPHLKKSPGASIIMMSALAGRLGYANRSAYSASKWALIGLAKTLAIELGGDGIRVNAILPGGVDGERMQAVLQGRAQVSGRTLEEEAQAAMRNQSIKKLVQPREVAALACFLASEHAASISGQALPVDGDTQSI</sequence>
<gene>
    <name evidence="3" type="ORF">P608_15985</name>
</gene>
<dbReference type="PROSITE" id="PS00061">
    <property type="entry name" value="ADH_SHORT"/>
    <property type="match status" value="1"/>
</dbReference>
<dbReference type="FunFam" id="3.40.50.720:FF:000084">
    <property type="entry name" value="Short-chain dehydrogenase reductase"/>
    <property type="match status" value="1"/>
</dbReference>
<dbReference type="AlphaFoldDB" id="A0A0E3BS03"/>
<keyword evidence="4" id="KW-1185">Reference proteome</keyword>
<evidence type="ECO:0000256" key="2">
    <source>
        <dbReference type="ARBA" id="ARBA00023002"/>
    </source>
</evidence>
<comment type="caution">
    <text evidence="3">The sequence shown here is derived from an EMBL/GenBank/DDBJ whole genome shotgun (WGS) entry which is preliminary data.</text>
</comment>
<protein>
    <submittedName>
        <fullName evidence="3">3-ketoacyl-ACP reductase</fullName>
    </submittedName>
</protein>